<evidence type="ECO:0000256" key="1">
    <source>
        <dbReference type="ARBA" id="ARBA00004123"/>
    </source>
</evidence>
<evidence type="ECO:0000256" key="3">
    <source>
        <dbReference type="ARBA" id="ARBA00022574"/>
    </source>
</evidence>
<dbReference type="GeneID" id="11470384"/>
<dbReference type="Pfam" id="PF23798">
    <property type="entry name" value="Beta-prop_SPT8"/>
    <property type="match status" value="1"/>
</dbReference>
<dbReference type="SUPFAM" id="SSF50978">
    <property type="entry name" value="WD40 repeat-like"/>
    <property type="match status" value="1"/>
</dbReference>
<dbReference type="AlphaFoldDB" id="G8JMQ8"/>
<feature type="compositionally biased region" description="Basic and acidic residues" evidence="10">
    <location>
        <begin position="380"/>
        <end position="390"/>
    </location>
</feature>
<feature type="domain" description="Transcription factor spt8 beta-propeller" evidence="11">
    <location>
        <begin position="144"/>
        <end position="586"/>
    </location>
</feature>
<feature type="region of interest" description="Disordered" evidence="10">
    <location>
        <begin position="350"/>
        <end position="406"/>
    </location>
</feature>
<comment type="similarity">
    <text evidence="8">Belongs to the WD repeat SPT8 family.</text>
</comment>
<keyword evidence="6" id="KW-0804">Transcription</keyword>
<dbReference type="PANTHER" id="PTHR19848">
    <property type="entry name" value="WD40 REPEAT PROTEIN"/>
    <property type="match status" value="1"/>
</dbReference>
<dbReference type="GO" id="GO:0017025">
    <property type="term" value="F:TBP-class protein binding"/>
    <property type="evidence" value="ECO:0007669"/>
    <property type="project" value="EnsemblFungi"/>
</dbReference>
<gene>
    <name evidence="12" type="ordered locus">Ecym_1499</name>
</gene>
<dbReference type="eggNOG" id="ENOG502QS8F">
    <property type="taxonomic scope" value="Eukaryota"/>
</dbReference>
<evidence type="ECO:0000313" key="12">
    <source>
        <dbReference type="EMBL" id="AET37723.1"/>
    </source>
</evidence>
<dbReference type="InterPro" id="IPR036322">
    <property type="entry name" value="WD40_repeat_dom_sf"/>
</dbReference>
<feature type="compositionally biased region" description="Low complexity" evidence="10">
    <location>
        <begin position="100"/>
        <end position="113"/>
    </location>
</feature>
<dbReference type="SMART" id="SM00320">
    <property type="entry name" value="WD40"/>
    <property type="match status" value="6"/>
</dbReference>
<evidence type="ECO:0000256" key="2">
    <source>
        <dbReference type="ARBA" id="ARBA00022553"/>
    </source>
</evidence>
<dbReference type="GO" id="GO:0045944">
    <property type="term" value="P:positive regulation of transcription by RNA polymerase II"/>
    <property type="evidence" value="ECO:0007669"/>
    <property type="project" value="EnsemblFungi"/>
</dbReference>
<keyword evidence="7" id="KW-0539">Nucleus</keyword>
<dbReference type="PANTHER" id="PTHR19848:SF8">
    <property type="entry name" value="F-BOX AND WD REPEAT DOMAIN CONTAINING 7"/>
    <property type="match status" value="1"/>
</dbReference>
<dbReference type="STRING" id="931890.G8JMQ8"/>
<reference evidence="13" key="1">
    <citation type="journal article" date="2012" name="G3 (Bethesda)">
        <title>Pichia sorbitophila, an interspecies yeast hybrid reveals early steps of genome resolution following polyploidization.</title>
        <authorList>
            <person name="Leh Louis V."/>
            <person name="Despons L."/>
            <person name="Friedrich A."/>
            <person name="Martin T."/>
            <person name="Durrens P."/>
            <person name="Casaregola S."/>
            <person name="Neuveglise C."/>
            <person name="Fairhead C."/>
            <person name="Marck C."/>
            <person name="Cruz J.A."/>
            <person name="Straub M.L."/>
            <person name="Kugler V."/>
            <person name="Sacerdot C."/>
            <person name="Uzunov Z."/>
            <person name="Thierry A."/>
            <person name="Weiss S."/>
            <person name="Bleykasten C."/>
            <person name="De Montigny J."/>
            <person name="Jacques N."/>
            <person name="Jung P."/>
            <person name="Lemaire M."/>
            <person name="Mallet S."/>
            <person name="Morel G."/>
            <person name="Richard G.F."/>
            <person name="Sarkar A."/>
            <person name="Savel G."/>
            <person name="Schacherer J."/>
            <person name="Seret M.L."/>
            <person name="Talla E."/>
            <person name="Samson G."/>
            <person name="Jubin C."/>
            <person name="Poulain J."/>
            <person name="Vacherie B."/>
            <person name="Barbe V."/>
            <person name="Pelletier E."/>
            <person name="Sherman D.J."/>
            <person name="Westhof E."/>
            <person name="Weissenbach J."/>
            <person name="Baret P.V."/>
            <person name="Wincker P."/>
            <person name="Gaillardin C."/>
            <person name="Dujon B."/>
            <person name="Souciet J.L."/>
        </authorList>
    </citation>
    <scope>NUCLEOTIDE SEQUENCE [LARGE SCALE GENOMIC DNA]</scope>
    <source>
        <strain evidence="13">CBS 270.75 / DBVPG 7215 / KCTC 17166 / NRRL Y-17582</strain>
    </source>
</reference>
<keyword evidence="3 9" id="KW-0853">WD repeat</keyword>
<dbReference type="OrthoDB" id="10260946at2759"/>
<dbReference type="PROSITE" id="PS50082">
    <property type="entry name" value="WD_REPEATS_2"/>
    <property type="match status" value="1"/>
</dbReference>
<proteinExistence type="inferred from homology"/>
<dbReference type="InParanoid" id="G8JMQ8"/>
<dbReference type="HOGENOM" id="CLU_010934_2_1_1"/>
<dbReference type="Gene3D" id="2.130.10.10">
    <property type="entry name" value="YVTN repeat-like/Quinoprotein amine dehydrogenase"/>
    <property type="match status" value="2"/>
</dbReference>
<evidence type="ECO:0000256" key="8">
    <source>
        <dbReference type="ARBA" id="ARBA00061203"/>
    </source>
</evidence>
<dbReference type="GO" id="GO:0005634">
    <property type="term" value="C:nucleus"/>
    <property type="evidence" value="ECO:0007669"/>
    <property type="project" value="UniProtKB-SubCell"/>
</dbReference>
<accession>G8JMQ8</accession>
<name>G8JMQ8_ERECY</name>
<feature type="compositionally biased region" description="Acidic residues" evidence="10">
    <location>
        <begin position="14"/>
        <end position="25"/>
    </location>
</feature>
<evidence type="ECO:0000259" key="11">
    <source>
        <dbReference type="Pfam" id="PF23798"/>
    </source>
</evidence>
<dbReference type="InterPro" id="IPR015943">
    <property type="entry name" value="WD40/YVTN_repeat-like_dom_sf"/>
</dbReference>
<keyword evidence="2" id="KW-0597">Phosphoprotein</keyword>
<feature type="compositionally biased region" description="Acidic residues" evidence="10">
    <location>
        <begin position="363"/>
        <end position="379"/>
    </location>
</feature>
<dbReference type="GO" id="GO:0000124">
    <property type="term" value="C:SAGA complex"/>
    <property type="evidence" value="ECO:0007669"/>
    <property type="project" value="EnsemblFungi"/>
</dbReference>
<dbReference type="Proteomes" id="UP000006790">
    <property type="component" value="Chromosome 1"/>
</dbReference>
<organism evidence="12 13">
    <name type="scientific">Eremothecium cymbalariae (strain CBS 270.75 / DBVPG 7215 / KCTC 17166 / NRRL Y-17582)</name>
    <name type="common">Yeast</name>
    <dbReference type="NCBI Taxonomy" id="931890"/>
    <lineage>
        <taxon>Eukaryota</taxon>
        <taxon>Fungi</taxon>
        <taxon>Dikarya</taxon>
        <taxon>Ascomycota</taxon>
        <taxon>Saccharomycotina</taxon>
        <taxon>Saccharomycetes</taxon>
        <taxon>Saccharomycetales</taxon>
        <taxon>Saccharomycetaceae</taxon>
        <taxon>Eremothecium</taxon>
    </lineage>
</organism>
<dbReference type="OMA" id="WDRRQPN"/>
<dbReference type="PROSITE" id="PS50294">
    <property type="entry name" value="WD_REPEATS_REGION"/>
    <property type="match status" value="1"/>
</dbReference>
<evidence type="ECO:0000256" key="4">
    <source>
        <dbReference type="ARBA" id="ARBA00022737"/>
    </source>
</evidence>
<dbReference type="KEGG" id="erc:Ecym_1499"/>
<keyword evidence="5" id="KW-0805">Transcription regulation</keyword>
<dbReference type="InterPro" id="IPR001680">
    <property type="entry name" value="WD40_rpt"/>
</dbReference>
<feature type="compositionally biased region" description="Low complexity" evidence="10">
    <location>
        <begin position="392"/>
        <end position="406"/>
    </location>
</feature>
<dbReference type="FunCoup" id="G8JMQ8">
    <property type="interactions" value="438"/>
</dbReference>
<feature type="repeat" description="WD" evidence="9">
    <location>
        <begin position="280"/>
        <end position="321"/>
    </location>
</feature>
<dbReference type="RefSeq" id="XP_003644540.1">
    <property type="nucleotide sequence ID" value="XM_003644492.1"/>
</dbReference>
<comment type="subcellular location">
    <subcellularLocation>
        <location evidence="1">Nucleus</location>
    </subcellularLocation>
</comment>
<feature type="compositionally biased region" description="Acidic residues" evidence="10">
    <location>
        <begin position="37"/>
        <end position="99"/>
    </location>
</feature>
<dbReference type="InterPro" id="IPR057544">
    <property type="entry name" value="Beta-prop_SPT8"/>
</dbReference>
<keyword evidence="4" id="KW-0677">Repeat</keyword>
<dbReference type="EMBL" id="CP002497">
    <property type="protein sequence ID" value="AET37723.1"/>
    <property type="molecule type" value="Genomic_DNA"/>
</dbReference>
<evidence type="ECO:0000256" key="5">
    <source>
        <dbReference type="ARBA" id="ARBA00023015"/>
    </source>
</evidence>
<evidence type="ECO:0000256" key="9">
    <source>
        <dbReference type="PROSITE-ProRule" id="PRU00221"/>
    </source>
</evidence>
<dbReference type="GO" id="GO:0000122">
    <property type="term" value="P:negative regulation of transcription by RNA polymerase II"/>
    <property type="evidence" value="ECO:0007669"/>
    <property type="project" value="EnsemblFungi"/>
</dbReference>
<feature type="region of interest" description="Disordered" evidence="10">
    <location>
        <begin position="1"/>
        <end position="121"/>
    </location>
</feature>
<evidence type="ECO:0000256" key="10">
    <source>
        <dbReference type="SAM" id="MobiDB-lite"/>
    </source>
</evidence>
<dbReference type="GO" id="GO:0006325">
    <property type="term" value="P:chromatin organization"/>
    <property type="evidence" value="ECO:0007669"/>
    <property type="project" value="EnsemblFungi"/>
</dbReference>
<evidence type="ECO:0000256" key="6">
    <source>
        <dbReference type="ARBA" id="ARBA00023163"/>
    </source>
</evidence>
<protein>
    <recommendedName>
        <fullName evidence="11">Transcription factor spt8 beta-propeller domain-containing protein</fullName>
    </recommendedName>
</protein>
<evidence type="ECO:0000313" key="13">
    <source>
        <dbReference type="Proteomes" id="UP000006790"/>
    </source>
</evidence>
<keyword evidence="13" id="KW-1185">Reference proteome</keyword>
<evidence type="ECO:0000256" key="7">
    <source>
        <dbReference type="ARBA" id="ARBA00023242"/>
    </source>
</evidence>
<dbReference type="GO" id="GO:0003712">
    <property type="term" value="F:transcription coregulator activity"/>
    <property type="evidence" value="ECO:0007669"/>
    <property type="project" value="EnsemblFungi"/>
</dbReference>
<dbReference type="FunFam" id="2.130.10.10:FF:000925">
    <property type="entry name" value="Transcription factor SPT8"/>
    <property type="match status" value="1"/>
</dbReference>
<sequence>MDEVDDILNQNQVVEEEEDEDDLTEEIAGVAEPTNANDEDGQDEDEEQDQNMEEEDEEEGDDDDDDDEDDDEIEDDDEDIDEDDDEDDEDEDGVNDGDMDGNTRNGTTSTNTTPDSESKRTSGYDKIHMYYTELARNARIASVYSITPSAAIPIQTQVHSITMSKGLKYLFLGGQDGYIRKFDFLNTIEGKLSLTILQKHSLVESISNAGILTSYWENEIPQLRKDMKLTKNGKEYEPKVSPVHALEVQSECLFVLAGQENGGITLQGVRYMEGQIGYYFKKHKSTVSLLMLNDSEDKFLSGSWDKQLLEWDLETGECVTEFKGASSQLSTLAYRPLFSTVEISSCRSDQINNSSDVKSDNGKEDDDMDSLFGDEDDDPLADKPKDKELTVDQSQQTDTAAPTPTQMLDSLDIIDKTTLRTKYNENVLLTSCIDGAIQVWDRRISTSPQITFPRHKLTPPWCMSACWSNDGDKVYAGRRSAIVEEYDLRKISQVSKTLRLPKISGPVSSVKALPNGRHILCASQDNIRLYDVNSSTSTPFLIVPGHHGGTISHLYVDPSCRFLISTSGNRGWQGNCTDITLIYHIDLE</sequence>